<dbReference type="Gene3D" id="2.60.120.620">
    <property type="entry name" value="q2cbj1_9rhob like domain"/>
    <property type="match status" value="1"/>
</dbReference>
<feature type="domain" description="Prolyl 4-hydroxylase alpha subunit" evidence="7">
    <location>
        <begin position="79"/>
        <end position="273"/>
    </location>
</feature>
<keyword evidence="9" id="KW-1185">Reference proteome</keyword>
<keyword evidence="6" id="KW-1133">Transmembrane helix</keyword>
<keyword evidence="2" id="KW-0479">Metal-binding</keyword>
<dbReference type="AlphaFoldDB" id="A0A6A6C683"/>
<evidence type="ECO:0000313" key="9">
    <source>
        <dbReference type="Proteomes" id="UP000799537"/>
    </source>
</evidence>
<evidence type="ECO:0000256" key="2">
    <source>
        <dbReference type="ARBA" id="ARBA00022723"/>
    </source>
</evidence>
<evidence type="ECO:0000259" key="7">
    <source>
        <dbReference type="SMART" id="SM00702"/>
    </source>
</evidence>
<dbReference type="GO" id="GO:0031418">
    <property type="term" value="F:L-ascorbic acid binding"/>
    <property type="evidence" value="ECO:0007669"/>
    <property type="project" value="InterPro"/>
</dbReference>
<keyword evidence="6" id="KW-0472">Membrane</keyword>
<name>A0A6A6C683_ZASCE</name>
<keyword evidence="6" id="KW-0812">Transmembrane</keyword>
<dbReference type="SMART" id="SM00702">
    <property type="entry name" value="P4Hc"/>
    <property type="match status" value="1"/>
</dbReference>
<evidence type="ECO:0000256" key="5">
    <source>
        <dbReference type="ARBA" id="ARBA00023004"/>
    </source>
</evidence>
<dbReference type="GO" id="GO:0005506">
    <property type="term" value="F:iron ion binding"/>
    <property type="evidence" value="ECO:0007669"/>
    <property type="project" value="InterPro"/>
</dbReference>
<dbReference type="Pfam" id="PF13640">
    <property type="entry name" value="2OG-FeII_Oxy_3"/>
    <property type="match status" value="1"/>
</dbReference>
<evidence type="ECO:0000256" key="3">
    <source>
        <dbReference type="ARBA" id="ARBA00022964"/>
    </source>
</evidence>
<gene>
    <name evidence="8" type="ORF">M409DRAFT_69269</name>
</gene>
<evidence type="ECO:0000256" key="4">
    <source>
        <dbReference type="ARBA" id="ARBA00023002"/>
    </source>
</evidence>
<evidence type="ECO:0000256" key="6">
    <source>
        <dbReference type="SAM" id="Phobius"/>
    </source>
</evidence>
<dbReference type="PANTHER" id="PTHR10869:SF246">
    <property type="entry name" value="TRANSMEMBRANE PROLYL 4-HYDROXYLASE"/>
    <property type="match status" value="1"/>
</dbReference>
<keyword evidence="3" id="KW-0223">Dioxygenase</keyword>
<dbReference type="RefSeq" id="XP_033663282.1">
    <property type="nucleotide sequence ID" value="XM_033818209.1"/>
</dbReference>
<evidence type="ECO:0000256" key="1">
    <source>
        <dbReference type="ARBA" id="ARBA00001961"/>
    </source>
</evidence>
<sequence length="284" mass="32130">MAGEAFRYRTILEVAIIAVVIYVLVGTPGFSTTTNSKSLPSQQHEVPVAKAKIEQLVYPSKDLKCPRHDYNVHVFATSPLVLYIDGFLSDEEVDHLIVSSNDKWKVSTVSNEGREMVDDSVRKSEKAAIPRDNIVQCIEARALSFQGWPQETFIERLWTQRYNVSGHYALHYDWGMATKQSRRVSSFMVYLKGDCEGGGTNFPRLPLPKEEKWCEFIECGGEEGVEGVTFKPRSGSAVFWMNFDAEGRGYKETIHAGMPVRSGQKIGLNIWSWYQAGHKIPDER</sequence>
<proteinExistence type="predicted"/>
<dbReference type="InterPro" id="IPR044862">
    <property type="entry name" value="Pro_4_hyd_alph_FE2OG_OXY"/>
</dbReference>
<dbReference type="GO" id="GO:0004656">
    <property type="term" value="F:procollagen-proline 4-dioxygenase activity"/>
    <property type="evidence" value="ECO:0007669"/>
    <property type="project" value="TreeGrafter"/>
</dbReference>
<keyword evidence="5" id="KW-0408">Iron</keyword>
<comment type="cofactor">
    <cofactor evidence="1">
        <name>L-ascorbate</name>
        <dbReference type="ChEBI" id="CHEBI:38290"/>
    </cofactor>
</comment>
<protein>
    <recommendedName>
        <fullName evidence="7">Prolyl 4-hydroxylase alpha subunit domain-containing protein</fullName>
    </recommendedName>
</protein>
<dbReference type="InterPro" id="IPR045054">
    <property type="entry name" value="P4HA-like"/>
</dbReference>
<dbReference type="InterPro" id="IPR006620">
    <property type="entry name" value="Pro_4_hyd_alph"/>
</dbReference>
<dbReference type="PANTHER" id="PTHR10869">
    <property type="entry name" value="PROLYL 4-HYDROXYLASE ALPHA SUBUNIT"/>
    <property type="match status" value="1"/>
</dbReference>
<keyword evidence="4" id="KW-0560">Oxidoreductase</keyword>
<reference evidence="8" key="1">
    <citation type="journal article" date="2020" name="Stud. Mycol.">
        <title>101 Dothideomycetes genomes: a test case for predicting lifestyles and emergence of pathogens.</title>
        <authorList>
            <person name="Haridas S."/>
            <person name="Albert R."/>
            <person name="Binder M."/>
            <person name="Bloem J."/>
            <person name="Labutti K."/>
            <person name="Salamov A."/>
            <person name="Andreopoulos B."/>
            <person name="Baker S."/>
            <person name="Barry K."/>
            <person name="Bills G."/>
            <person name="Bluhm B."/>
            <person name="Cannon C."/>
            <person name="Castanera R."/>
            <person name="Culley D."/>
            <person name="Daum C."/>
            <person name="Ezra D."/>
            <person name="Gonzalez J."/>
            <person name="Henrissat B."/>
            <person name="Kuo A."/>
            <person name="Liang C."/>
            <person name="Lipzen A."/>
            <person name="Lutzoni F."/>
            <person name="Magnuson J."/>
            <person name="Mondo S."/>
            <person name="Nolan M."/>
            <person name="Ohm R."/>
            <person name="Pangilinan J."/>
            <person name="Park H.-J."/>
            <person name="Ramirez L."/>
            <person name="Alfaro M."/>
            <person name="Sun H."/>
            <person name="Tritt A."/>
            <person name="Yoshinaga Y."/>
            <person name="Zwiers L.-H."/>
            <person name="Turgeon B."/>
            <person name="Goodwin S."/>
            <person name="Spatafora J."/>
            <person name="Crous P."/>
            <person name="Grigoriev I."/>
        </authorList>
    </citation>
    <scope>NUCLEOTIDE SEQUENCE</scope>
    <source>
        <strain evidence="8">ATCC 36951</strain>
    </source>
</reference>
<dbReference type="Proteomes" id="UP000799537">
    <property type="component" value="Unassembled WGS sequence"/>
</dbReference>
<feature type="transmembrane region" description="Helical" evidence="6">
    <location>
        <begin position="12"/>
        <end position="31"/>
    </location>
</feature>
<dbReference type="EMBL" id="ML993614">
    <property type="protein sequence ID" value="KAF2162393.1"/>
    <property type="molecule type" value="Genomic_DNA"/>
</dbReference>
<dbReference type="GeneID" id="54571481"/>
<organism evidence="8 9">
    <name type="scientific">Zasmidium cellare ATCC 36951</name>
    <dbReference type="NCBI Taxonomy" id="1080233"/>
    <lineage>
        <taxon>Eukaryota</taxon>
        <taxon>Fungi</taxon>
        <taxon>Dikarya</taxon>
        <taxon>Ascomycota</taxon>
        <taxon>Pezizomycotina</taxon>
        <taxon>Dothideomycetes</taxon>
        <taxon>Dothideomycetidae</taxon>
        <taxon>Mycosphaerellales</taxon>
        <taxon>Mycosphaerellaceae</taxon>
        <taxon>Zasmidium</taxon>
    </lineage>
</organism>
<dbReference type="OrthoDB" id="420380at2759"/>
<dbReference type="GO" id="GO:0005783">
    <property type="term" value="C:endoplasmic reticulum"/>
    <property type="evidence" value="ECO:0007669"/>
    <property type="project" value="TreeGrafter"/>
</dbReference>
<evidence type="ECO:0000313" key="8">
    <source>
        <dbReference type="EMBL" id="KAF2162393.1"/>
    </source>
</evidence>
<accession>A0A6A6C683</accession>